<protein>
    <recommendedName>
        <fullName evidence="1">Plasmid pRiA4b Orf3-like domain-containing protein</fullName>
    </recommendedName>
</protein>
<name>A0AA38LRN5_9TREE</name>
<reference evidence="2" key="1">
    <citation type="journal article" date="2022" name="G3 (Bethesda)">
        <title>High quality genome of the basidiomycete yeast Dioszegia hungarica PDD-24b-2 isolated from cloud water.</title>
        <authorList>
            <person name="Jarrige D."/>
            <person name="Haridas S."/>
            <person name="Bleykasten-Grosshans C."/>
            <person name="Joly M."/>
            <person name="Nadalig T."/>
            <person name="Sancelme M."/>
            <person name="Vuilleumier S."/>
            <person name="Grigoriev I.V."/>
            <person name="Amato P."/>
            <person name="Bringel F."/>
        </authorList>
    </citation>
    <scope>NUCLEOTIDE SEQUENCE</scope>
    <source>
        <strain evidence="2">PDD-24b-2</strain>
    </source>
</reference>
<keyword evidence="3" id="KW-1185">Reference proteome</keyword>
<proteinExistence type="predicted"/>
<dbReference type="EMBL" id="JAKWFO010000006">
    <property type="protein sequence ID" value="KAI9634602.1"/>
    <property type="molecule type" value="Genomic_DNA"/>
</dbReference>
<evidence type="ECO:0000259" key="1">
    <source>
        <dbReference type="Pfam" id="PF07929"/>
    </source>
</evidence>
<sequence>MSDYDDDYGLPPNETISELDARYNLTGNLTGNKHVLHYQYDGGDDWEHIITVERRRPGVEGSEMITGGKGHSAAEDVGGAHGWQNLKKGYEVKDTPQDTLGDEKRRRWYERQCSNGDAAGLKGMARLEHVDLEAANQRYKVLLERMEDDEWDKVRITGLPFPHSSHSSHHPFTFPFIMADDLADDPTCYAEAKPTD</sequence>
<dbReference type="GeneID" id="77728873"/>
<evidence type="ECO:0000313" key="2">
    <source>
        <dbReference type="EMBL" id="KAI9634602.1"/>
    </source>
</evidence>
<dbReference type="Gene3D" id="3.10.290.30">
    <property type="entry name" value="MM3350-like"/>
    <property type="match status" value="1"/>
</dbReference>
<dbReference type="Proteomes" id="UP001164286">
    <property type="component" value="Unassembled WGS sequence"/>
</dbReference>
<feature type="domain" description="Plasmid pRiA4b Orf3-like" evidence="1">
    <location>
        <begin position="19"/>
        <end position="99"/>
    </location>
</feature>
<accession>A0AA38LRN5</accession>
<dbReference type="RefSeq" id="XP_052944379.1">
    <property type="nucleotide sequence ID" value="XM_053089668.1"/>
</dbReference>
<organism evidence="2 3">
    <name type="scientific">Dioszegia hungarica</name>
    <dbReference type="NCBI Taxonomy" id="4972"/>
    <lineage>
        <taxon>Eukaryota</taxon>
        <taxon>Fungi</taxon>
        <taxon>Dikarya</taxon>
        <taxon>Basidiomycota</taxon>
        <taxon>Agaricomycotina</taxon>
        <taxon>Tremellomycetes</taxon>
        <taxon>Tremellales</taxon>
        <taxon>Bulleribasidiaceae</taxon>
        <taxon>Dioszegia</taxon>
    </lineage>
</organism>
<dbReference type="AlphaFoldDB" id="A0AA38LRN5"/>
<evidence type="ECO:0000313" key="3">
    <source>
        <dbReference type="Proteomes" id="UP001164286"/>
    </source>
</evidence>
<dbReference type="Pfam" id="PF07929">
    <property type="entry name" value="PRiA4_ORF3"/>
    <property type="match status" value="1"/>
</dbReference>
<dbReference type="InterPro" id="IPR012912">
    <property type="entry name" value="Plasmid_pRiA4b_Orf3-like"/>
</dbReference>
<gene>
    <name evidence="2" type="ORF">MKK02DRAFT_37480</name>
</gene>
<dbReference type="SUPFAM" id="SSF159941">
    <property type="entry name" value="MM3350-like"/>
    <property type="match status" value="1"/>
</dbReference>
<comment type="caution">
    <text evidence="2">The sequence shown here is derived from an EMBL/GenBank/DDBJ whole genome shotgun (WGS) entry which is preliminary data.</text>
</comment>
<dbReference type="InterPro" id="IPR024047">
    <property type="entry name" value="MM3350-like_sf"/>
</dbReference>